<dbReference type="EC" id="1.1.5.-" evidence="3"/>
<dbReference type="InterPro" id="IPR011042">
    <property type="entry name" value="6-blade_b-propeller_TolB-like"/>
</dbReference>
<dbReference type="PANTHER" id="PTHR19328:SF75">
    <property type="entry name" value="ALDOSE SUGAR DEHYDROGENASE YLII"/>
    <property type="match status" value="1"/>
</dbReference>
<dbReference type="SUPFAM" id="SSF50952">
    <property type="entry name" value="Soluble quinoprotein glucose dehydrogenase"/>
    <property type="match status" value="1"/>
</dbReference>
<feature type="signal peptide" evidence="1">
    <location>
        <begin position="1"/>
        <end position="20"/>
    </location>
</feature>
<dbReference type="PANTHER" id="PTHR19328">
    <property type="entry name" value="HEDGEHOG-INTERACTING PROTEIN"/>
    <property type="match status" value="1"/>
</dbReference>
<dbReference type="Gene3D" id="2.120.10.30">
    <property type="entry name" value="TolB, C-terminal domain"/>
    <property type="match status" value="1"/>
</dbReference>
<dbReference type="InterPro" id="IPR011041">
    <property type="entry name" value="Quinoprot_gluc/sorb_DH_b-prop"/>
</dbReference>
<evidence type="ECO:0000313" key="3">
    <source>
        <dbReference type="EMBL" id="WVX46973.1"/>
    </source>
</evidence>
<evidence type="ECO:0000313" key="4">
    <source>
        <dbReference type="Proteomes" id="UP001318682"/>
    </source>
</evidence>
<dbReference type="RefSeq" id="WP_262386549.1">
    <property type="nucleotide sequence ID" value="NZ_CP143423.1"/>
</dbReference>
<reference evidence="4" key="2">
    <citation type="submission" date="2024-01" db="EMBL/GenBank/DDBJ databases">
        <title>Roseobacter fucihabitans sp. nov., isolated from the brown alga Fucus spiralis.</title>
        <authorList>
            <person name="Hahnke S."/>
            <person name="Berger M."/>
            <person name="Schlingloff A."/>
            <person name="Athale I."/>
            <person name="Neumann-Schaal M."/>
            <person name="Adenaya A."/>
            <person name="Poehlein A."/>
            <person name="Daniel R."/>
            <person name="Pertersen J."/>
            <person name="Brinkhoff T."/>
        </authorList>
    </citation>
    <scope>NUCLEOTIDE SEQUENCE [LARGE SCALE GENOMIC DNA]</scope>
    <source>
        <strain evidence="4">B14</strain>
    </source>
</reference>
<dbReference type="Pfam" id="PF07995">
    <property type="entry name" value="GSDH"/>
    <property type="match status" value="1"/>
</dbReference>
<keyword evidence="4" id="KW-1185">Reference proteome</keyword>
<proteinExistence type="predicted"/>
<name>A0ABZ2BN04_9RHOB</name>
<accession>A0ABZ2BN04</accession>
<protein>
    <submittedName>
        <fullName evidence="3">Aldose sugar dehydrogenase YliI</fullName>
        <ecNumber evidence="3">1.1.5.-</ecNumber>
    </submittedName>
</protein>
<dbReference type="GO" id="GO:0016491">
    <property type="term" value="F:oxidoreductase activity"/>
    <property type="evidence" value="ECO:0007669"/>
    <property type="project" value="UniProtKB-KW"/>
</dbReference>
<dbReference type="EMBL" id="CP143423">
    <property type="protein sequence ID" value="WVX46973.1"/>
    <property type="molecule type" value="Genomic_DNA"/>
</dbReference>
<evidence type="ECO:0000259" key="2">
    <source>
        <dbReference type="Pfam" id="PF07995"/>
    </source>
</evidence>
<keyword evidence="1" id="KW-0732">Signal</keyword>
<dbReference type="Proteomes" id="UP001318682">
    <property type="component" value="Chromosome"/>
</dbReference>
<reference evidence="3 4" key="1">
    <citation type="submission" date="2015-07" db="EMBL/GenBank/DDBJ databases">
        <authorList>
            <person name="Voget S."/>
            <person name="Dogs M."/>
            <person name="Brinkhoff T.H."/>
            <person name="Daniel R."/>
        </authorList>
    </citation>
    <scope>NUCLEOTIDE SEQUENCE [LARGE SCALE GENOMIC DNA]</scope>
    <source>
        <strain evidence="3 4">B14</strain>
    </source>
</reference>
<sequence length="437" mass="47026">MKKQLLSAVVALSVMTTASAAWSDGHQGAMDVPKITSSVVLEGREAPWDMAFLPDGTMFFTEKCGGLSVRTKDGTVNALYGMKDSEGFSDAGSDLFCEGQAGMLGVVADRHFAKNRTLYVYSSSSKYHGDGCKTNFERCDGNIVMRFKVSEDLKSVSDRTDIVTDIQYKSFDSDQPFGGPGAHNGGRIRIGPGGYLWVAGGDRHRGICPQDGTLLCGKVLRIDADGNAHPDNNPPEGFDKRIYTYGHRNVQGIDFRPSDGKAFTAEHGPWHNDEITALVNGGNAGWDPAQNTGGRGECPDQYCGYEPNQLDAVDPAIRAAYTPMSDTRFDDLMPATWNNNGYSQGTGSAAFLRGENWGIYEGRLAVGIMGIAFGDTPAGSRIDLISITPDGLGINGITRMPLGFSARFRGLVMGPDNALYVATDEGEIYKVTAESMK</sequence>
<feature type="chain" id="PRO_5045073618" evidence="1">
    <location>
        <begin position="21"/>
        <end position="437"/>
    </location>
</feature>
<dbReference type="InterPro" id="IPR012938">
    <property type="entry name" value="Glc/Sorbosone_DH"/>
</dbReference>
<organism evidence="3 4">
    <name type="scientific">Roseobacter fucihabitans</name>
    <dbReference type="NCBI Taxonomy" id="1537242"/>
    <lineage>
        <taxon>Bacteria</taxon>
        <taxon>Pseudomonadati</taxon>
        <taxon>Pseudomonadota</taxon>
        <taxon>Alphaproteobacteria</taxon>
        <taxon>Rhodobacterales</taxon>
        <taxon>Roseobacteraceae</taxon>
        <taxon>Roseobacter</taxon>
    </lineage>
</organism>
<evidence type="ECO:0000256" key="1">
    <source>
        <dbReference type="SAM" id="SignalP"/>
    </source>
</evidence>
<keyword evidence="3" id="KW-0560">Oxidoreductase</keyword>
<feature type="domain" description="Glucose/Sorbosone dehydrogenase" evidence="2">
    <location>
        <begin position="45"/>
        <end position="429"/>
    </location>
</feature>
<gene>
    <name evidence="3" type="primary">yliI_1</name>
    <name evidence="3" type="ORF">ROLI_000310</name>
</gene>